<evidence type="ECO:0000313" key="5">
    <source>
        <dbReference type="Proteomes" id="UP000245768"/>
    </source>
</evidence>
<evidence type="ECO:0000259" key="3">
    <source>
        <dbReference type="Pfam" id="PF13649"/>
    </source>
</evidence>
<evidence type="ECO:0000313" key="4">
    <source>
        <dbReference type="EMBL" id="PWN90738.1"/>
    </source>
</evidence>
<proteinExistence type="predicted"/>
<feature type="domain" description="Methyltransferase" evidence="3">
    <location>
        <begin position="47"/>
        <end position="152"/>
    </location>
</feature>
<dbReference type="STRING" id="215250.A0A316YQ01"/>
<sequence>MVTQANAPAYHRSDDADTYKKNASFVYNPENTRAVLELLDPKPGEKILDVGCGTGELTRQLHALVSSSGDGGCVVGTDLSANMISAARKRGNDEGINPRVEVVDGHDLESWLEKQGLVGTFDKVFSNAALHWMKADPAAVVRGMSRALRPGGILVLEMGGHLNIVGLRSALHVALAQHGIDAATVDPWYFPTLASYSNLLLSNGFGSVPEARLVPRPTPLPRPAGLAGFLETFAGPFLNALPDDKARNDVVQRVIKQLKVDMYDAEEDQWTAMNCRLRVRAIKA</sequence>
<dbReference type="Pfam" id="PF13649">
    <property type="entry name" value="Methyltransf_25"/>
    <property type="match status" value="1"/>
</dbReference>
<organism evidence="4 5">
    <name type="scientific">Acaromyces ingoldii</name>
    <dbReference type="NCBI Taxonomy" id="215250"/>
    <lineage>
        <taxon>Eukaryota</taxon>
        <taxon>Fungi</taxon>
        <taxon>Dikarya</taxon>
        <taxon>Basidiomycota</taxon>
        <taxon>Ustilaginomycotina</taxon>
        <taxon>Exobasidiomycetes</taxon>
        <taxon>Exobasidiales</taxon>
        <taxon>Cryptobasidiaceae</taxon>
        <taxon>Acaromyces</taxon>
    </lineage>
</organism>
<dbReference type="RefSeq" id="XP_025377936.1">
    <property type="nucleotide sequence ID" value="XM_025521806.1"/>
</dbReference>
<dbReference type="InterPro" id="IPR029063">
    <property type="entry name" value="SAM-dependent_MTases_sf"/>
</dbReference>
<name>A0A316YQ01_9BASI</name>
<keyword evidence="2 4" id="KW-0808">Transferase</keyword>
<dbReference type="PANTHER" id="PTHR43861:SF1">
    <property type="entry name" value="TRANS-ACONITATE 2-METHYLTRANSFERASE"/>
    <property type="match status" value="1"/>
</dbReference>
<dbReference type="GeneID" id="37043722"/>
<dbReference type="PANTHER" id="PTHR43861">
    <property type="entry name" value="TRANS-ACONITATE 2-METHYLTRANSFERASE-RELATED"/>
    <property type="match status" value="1"/>
</dbReference>
<dbReference type="InParanoid" id="A0A316YQ01"/>
<dbReference type="GO" id="GO:0008168">
    <property type="term" value="F:methyltransferase activity"/>
    <property type="evidence" value="ECO:0007669"/>
    <property type="project" value="UniProtKB-KW"/>
</dbReference>
<keyword evidence="1 4" id="KW-0489">Methyltransferase</keyword>
<dbReference type="GO" id="GO:0032259">
    <property type="term" value="P:methylation"/>
    <property type="evidence" value="ECO:0007669"/>
    <property type="project" value="UniProtKB-KW"/>
</dbReference>
<dbReference type="EMBL" id="KZ819636">
    <property type="protein sequence ID" value="PWN90738.1"/>
    <property type="molecule type" value="Genomic_DNA"/>
</dbReference>
<dbReference type="Gene3D" id="3.40.50.150">
    <property type="entry name" value="Vaccinia Virus protein VP39"/>
    <property type="match status" value="1"/>
</dbReference>
<dbReference type="InterPro" id="IPR041698">
    <property type="entry name" value="Methyltransf_25"/>
</dbReference>
<gene>
    <name evidence="4" type="ORF">FA10DRAFT_267179</name>
</gene>
<keyword evidence="5" id="KW-1185">Reference proteome</keyword>
<protein>
    <submittedName>
        <fullName evidence="4">S-adenosyl-L-methionine-dependent methyltransferase</fullName>
    </submittedName>
</protein>
<evidence type="ECO:0000256" key="2">
    <source>
        <dbReference type="ARBA" id="ARBA00022679"/>
    </source>
</evidence>
<dbReference type="CDD" id="cd02440">
    <property type="entry name" value="AdoMet_MTases"/>
    <property type="match status" value="1"/>
</dbReference>
<dbReference type="SUPFAM" id="SSF53335">
    <property type="entry name" value="S-adenosyl-L-methionine-dependent methyltransferases"/>
    <property type="match status" value="1"/>
</dbReference>
<accession>A0A316YQ01</accession>
<evidence type="ECO:0000256" key="1">
    <source>
        <dbReference type="ARBA" id="ARBA00022603"/>
    </source>
</evidence>
<dbReference type="OrthoDB" id="10017101at2759"/>
<dbReference type="AlphaFoldDB" id="A0A316YQ01"/>
<dbReference type="Proteomes" id="UP000245768">
    <property type="component" value="Unassembled WGS sequence"/>
</dbReference>
<reference evidence="4 5" key="1">
    <citation type="journal article" date="2018" name="Mol. Biol. Evol.">
        <title>Broad Genomic Sampling Reveals a Smut Pathogenic Ancestry of the Fungal Clade Ustilaginomycotina.</title>
        <authorList>
            <person name="Kijpornyongpan T."/>
            <person name="Mondo S.J."/>
            <person name="Barry K."/>
            <person name="Sandor L."/>
            <person name="Lee J."/>
            <person name="Lipzen A."/>
            <person name="Pangilinan J."/>
            <person name="LaButti K."/>
            <person name="Hainaut M."/>
            <person name="Henrissat B."/>
            <person name="Grigoriev I.V."/>
            <person name="Spatafora J.W."/>
            <person name="Aime M.C."/>
        </authorList>
    </citation>
    <scope>NUCLEOTIDE SEQUENCE [LARGE SCALE GENOMIC DNA]</scope>
    <source>
        <strain evidence="4 5">MCA 4198</strain>
    </source>
</reference>